<evidence type="ECO:0000313" key="7">
    <source>
        <dbReference type="EMBL" id="BBD07705.1"/>
    </source>
</evidence>
<feature type="transmembrane region" description="Helical" evidence="6">
    <location>
        <begin position="282"/>
        <end position="302"/>
    </location>
</feature>
<proteinExistence type="predicted"/>
<dbReference type="Proteomes" id="UP000269883">
    <property type="component" value="Chromosome"/>
</dbReference>
<protein>
    <submittedName>
        <fullName evidence="7">Permease YjgP/YjgQ family protein</fullName>
    </submittedName>
</protein>
<evidence type="ECO:0000256" key="1">
    <source>
        <dbReference type="ARBA" id="ARBA00004651"/>
    </source>
</evidence>
<dbReference type="AlphaFoldDB" id="A0A2Z6AWW9"/>
<evidence type="ECO:0000256" key="4">
    <source>
        <dbReference type="ARBA" id="ARBA00022989"/>
    </source>
</evidence>
<evidence type="ECO:0000313" key="8">
    <source>
        <dbReference type="Proteomes" id="UP000269883"/>
    </source>
</evidence>
<sequence length="361" mass="40096">MLQLRELFLSQNMGFVDIASMFLYLSPFFLLLIIPIACMLSVFLTFLRMGTDLESVALKSSGISLYQLLPAPVFFCLLCVVANMAISFWGVSWGMENFRAQVLEIARTKTQLVMQAGVFNKDFPNLTVFAQQADNTTGELTTVFVQDRTHESVKATILAPTGNVHTDSDKGEIVFHLRDGRIYRQEKGAVSVVGFGTYQVRMDLSKLLSGYDLGDIKPKEMSWEELHEANDDPATLAIDNGMFSRKVKVEIQKRLVLPLACLVLGLFALPMAASFGGLNRHWGLILALGFFLFYYTLLSLGLSLGETGTVPPIIGLWLPNVLFLIVGVVGIRMAAMERAISVAAWLSHLKLHWARRVSHAN</sequence>
<keyword evidence="2" id="KW-1003">Cell membrane</keyword>
<feature type="transmembrane region" description="Helical" evidence="6">
    <location>
        <begin position="314"/>
        <end position="335"/>
    </location>
</feature>
<dbReference type="EMBL" id="AP017378">
    <property type="protein sequence ID" value="BBD07705.1"/>
    <property type="molecule type" value="Genomic_DNA"/>
</dbReference>
<feature type="transmembrane region" description="Helical" evidence="6">
    <location>
        <begin position="67"/>
        <end position="91"/>
    </location>
</feature>
<keyword evidence="8" id="KW-1185">Reference proteome</keyword>
<evidence type="ECO:0000256" key="2">
    <source>
        <dbReference type="ARBA" id="ARBA00022475"/>
    </source>
</evidence>
<keyword evidence="4 6" id="KW-1133">Transmembrane helix</keyword>
<name>A0A2Z6AWW9_9BACT</name>
<evidence type="ECO:0000256" key="3">
    <source>
        <dbReference type="ARBA" id="ARBA00022692"/>
    </source>
</evidence>
<dbReference type="InterPro" id="IPR005495">
    <property type="entry name" value="LptG/LptF_permease"/>
</dbReference>
<dbReference type="NCBIfam" id="TIGR04407">
    <property type="entry name" value="LptF_YjgP"/>
    <property type="match status" value="1"/>
</dbReference>
<dbReference type="GO" id="GO:0015920">
    <property type="term" value="P:lipopolysaccharide transport"/>
    <property type="evidence" value="ECO:0007669"/>
    <property type="project" value="TreeGrafter"/>
</dbReference>
<organism evidence="7 8">
    <name type="scientific">Desulfovibrio ferrophilus</name>
    <dbReference type="NCBI Taxonomy" id="241368"/>
    <lineage>
        <taxon>Bacteria</taxon>
        <taxon>Pseudomonadati</taxon>
        <taxon>Thermodesulfobacteriota</taxon>
        <taxon>Desulfovibrionia</taxon>
        <taxon>Desulfovibrionales</taxon>
        <taxon>Desulfovibrionaceae</taxon>
        <taxon>Desulfovibrio</taxon>
    </lineage>
</organism>
<dbReference type="PANTHER" id="PTHR33529">
    <property type="entry name" value="SLR0882 PROTEIN-RELATED"/>
    <property type="match status" value="1"/>
</dbReference>
<feature type="transmembrane region" description="Helical" evidence="6">
    <location>
        <begin position="255"/>
        <end position="276"/>
    </location>
</feature>
<dbReference type="PANTHER" id="PTHR33529:SF6">
    <property type="entry name" value="YJGP_YJGQ FAMILY PERMEASE"/>
    <property type="match status" value="1"/>
</dbReference>
<accession>A0A2Z6AWW9</accession>
<dbReference type="KEGG" id="dfl:DFE_0979"/>
<feature type="transmembrane region" description="Helical" evidence="6">
    <location>
        <begin position="21"/>
        <end position="47"/>
    </location>
</feature>
<keyword evidence="3 6" id="KW-0812">Transmembrane</keyword>
<evidence type="ECO:0000256" key="5">
    <source>
        <dbReference type="ARBA" id="ARBA00023136"/>
    </source>
</evidence>
<dbReference type="GO" id="GO:0043190">
    <property type="term" value="C:ATP-binding cassette (ABC) transporter complex"/>
    <property type="evidence" value="ECO:0007669"/>
    <property type="project" value="InterPro"/>
</dbReference>
<comment type="subcellular location">
    <subcellularLocation>
        <location evidence="1">Cell membrane</location>
        <topology evidence="1">Multi-pass membrane protein</topology>
    </subcellularLocation>
</comment>
<evidence type="ECO:0000256" key="6">
    <source>
        <dbReference type="SAM" id="Phobius"/>
    </source>
</evidence>
<dbReference type="InterPro" id="IPR030922">
    <property type="entry name" value="LptF"/>
</dbReference>
<dbReference type="Pfam" id="PF03739">
    <property type="entry name" value="LptF_LptG"/>
    <property type="match status" value="1"/>
</dbReference>
<dbReference type="GO" id="GO:0055085">
    <property type="term" value="P:transmembrane transport"/>
    <property type="evidence" value="ECO:0007669"/>
    <property type="project" value="InterPro"/>
</dbReference>
<keyword evidence="5 6" id="KW-0472">Membrane</keyword>
<gene>
    <name evidence="7" type="ORF">DFE_0979</name>
</gene>
<reference evidence="7 8" key="1">
    <citation type="journal article" date="2018" name="Sci. Adv.">
        <title>Multi-heme cytochromes provide a pathway for survival in energy-limited environments.</title>
        <authorList>
            <person name="Deng X."/>
            <person name="Dohmae N."/>
            <person name="Nealson K.H."/>
            <person name="Hashimoto K."/>
            <person name="Okamoto A."/>
        </authorList>
    </citation>
    <scope>NUCLEOTIDE SEQUENCE [LARGE SCALE GENOMIC DNA]</scope>
    <source>
        <strain evidence="7 8">IS5</strain>
    </source>
</reference>